<dbReference type="SUPFAM" id="SSF160443">
    <property type="entry name" value="SMR domain-like"/>
    <property type="match status" value="1"/>
</dbReference>
<evidence type="ECO:0000259" key="2">
    <source>
        <dbReference type="PROSITE" id="PS50828"/>
    </source>
</evidence>
<dbReference type="InterPro" id="IPR036063">
    <property type="entry name" value="Smr_dom_sf"/>
</dbReference>
<evidence type="ECO:0000313" key="4">
    <source>
        <dbReference type="Proteomes" id="UP000031666"/>
    </source>
</evidence>
<dbReference type="InterPro" id="IPR002625">
    <property type="entry name" value="Smr_dom"/>
</dbReference>
<evidence type="ECO:0000256" key="1">
    <source>
        <dbReference type="SAM" id="MobiDB-lite"/>
    </source>
</evidence>
<organism evidence="3 4">
    <name type="scientific">Vibrio ishigakensis</name>
    <dbReference type="NCBI Taxonomy" id="1481914"/>
    <lineage>
        <taxon>Bacteria</taxon>
        <taxon>Pseudomonadati</taxon>
        <taxon>Pseudomonadota</taxon>
        <taxon>Gammaproteobacteria</taxon>
        <taxon>Vibrionales</taxon>
        <taxon>Vibrionaceae</taxon>
        <taxon>Vibrio</taxon>
    </lineage>
</organism>
<dbReference type="AlphaFoldDB" id="A0A0B8QUS0"/>
<dbReference type="EMBL" id="BBSC01000010">
    <property type="protein sequence ID" value="GAM77864.1"/>
    <property type="molecule type" value="Genomic_DNA"/>
</dbReference>
<comment type="caution">
    <text evidence="3">The sequence shown here is derived from an EMBL/GenBank/DDBJ whole genome shotgun (WGS) entry which is preliminary data.</text>
</comment>
<accession>A0A0B8QUS0</accession>
<dbReference type="Pfam" id="PF01713">
    <property type="entry name" value="Smr"/>
    <property type="match status" value="1"/>
</dbReference>
<gene>
    <name evidence="3" type="ORF">JCM19241_4528</name>
</gene>
<proteinExistence type="predicted"/>
<dbReference type="STRING" id="1481914.JCM19241_4528"/>
<dbReference type="GO" id="GO:0004520">
    <property type="term" value="F:DNA endonuclease activity"/>
    <property type="evidence" value="ECO:0007669"/>
    <property type="project" value="TreeGrafter"/>
</dbReference>
<sequence>MGDVKPLQQDTALHKKTHQVDQNHLERRQAAVSLEEELPEYLTLDNAPMLKPDDIIEYKKSGVQDGVFKKLRLGKYPIQAKLDLHRKSLTQARDEVVHFLKQSLRMEARTLLLVHGKGHNSNPPALIKSYVAFWLKQIDEVLCAHSAQPFHGGSGAVYVMLKKNPEKKLENREHHQKRLG</sequence>
<dbReference type="PANTHER" id="PTHR35562">
    <property type="entry name" value="DNA ENDONUCLEASE SMRA-RELATED"/>
    <property type="match status" value="1"/>
</dbReference>
<feature type="domain" description="Smr" evidence="2">
    <location>
        <begin position="82"/>
        <end position="162"/>
    </location>
</feature>
<feature type="region of interest" description="Disordered" evidence="1">
    <location>
        <begin position="1"/>
        <end position="22"/>
    </location>
</feature>
<reference evidence="3 4" key="1">
    <citation type="submission" date="2015-01" db="EMBL/GenBank/DDBJ databases">
        <title>Vibrio sp. C94 JCM 19241 whole genome shotgun sequence.</title>
        <authorList>
            <person name="Sawabe T."/>
            <person name="Meirelles P."/>
            <person name="Feng G."/>
            <person name="Sayaka M."/>
            <person name="Hattori M."/>
            <person name="Ohkuma M."/>
        </authorList>
    </citation>
    <scope>NUCLEOTIDE SEQUENCE [LARGE SCALE GENOMIC DNA]</scope>
    <source>
        <strain evidence="4">JCM 19241</strain>
    </source>
</reference>
<reference evidence="3 4" key="2">
    <citation type="submission" date="2015-01" db="EMBL/GenBank/DDBJ databases">
        <authorList>
            <consortium name="NBRP consortium"/>
            <person name="Sawabe T."/>
            <person name="Meirelles P."/>
            <person name="Feng G."/>
            <person name="Sayaka M."/>
            <person name="Hattori M."/>
            <person name="Ohkuma M."/>
        </authorList>
    </citation>
    <scope>NUCLEOTIDE SEQUENCE [LARGE SCALE GENOMIC DNA]</scope>
    <source>
        <strain evidence="4">JCM 19241</strain>
    </source>
</reference>
<dbReference type="NCBIfam" id="NF033154">
    <property type="entry name" value="endonuc_SmrA"/>
    <property type="match status" value="1"/>
</dbReference>
<dbReference type="Gene3D" id="3.30.1370.110">
    <property type="match status" value="1"/>
</dbReference>
<evidence type="ECO:0000313" key="3">
    <source>
        <dbReference type="EMBL" id="GAM77864.1"/>
    </source>
</evidence>
<dbReference type="PANTHER" id="PTHR35562:SF2">
    <property type="entry name" value="DNA ENDONUCLEASE SMRA-RELATED"/>
    <property type="match status" value="1"/>
</dbReference>
<protein>
    <recommendedName>
        <fullName evidence="2">Smr domain-containing protein</fullName>
    </recommendedName>
</protein>
<dbReference type="PROSITE" id="PS50828">
    <property type="entry name" value="SMR"/>
    <property type="match status" value="1"/>
</dbReference>
<dbReference type="Proteomes" id="UP000031666">
    <property type="component" value="Unassembled WGS sequence"/>
</dbReference>
<dbReference type="InterPro" id="IPR047688">
    <property type="entry name" value="Endonuc_SmrA"/>
</dbReference>
<dbReference type="SMART" id="SM00463">
    <property type="entry name" value="SMR"/>
    <property type="match status" value="1"/>
</dbReference>
<name>A0A0B8QUS0_9VIBR</name>